<keyword evidence="5" id="KW-1185">Reference proteome</keyword>
<dbReference type="Pfam" id="PF01370">
    <property type="entry name" value="Epimerase"/>
    <property type="match status" value="1"/>
</dbReference>
<accession>A0A3L7AS76</accession>
<feature type="domain" description="DUF1731" evidence="3">
    <location>
        <begin position="245"/>
        <end position="290"/>
    </location>
</feature>
<comment type="similarity">
    <text evidence="1">Belongs to the NAD(P)-dependent epimerase/dehydratase family. SDR39U1 subfamily.</text>
</comment>
<dbReference type="AlphaFoldDB" id="A0A3L7AS76"/>
<gene>
    <name evidence="4" type="ORF">D9V34_07830</name>
</gene>
<evidence type="ECO:0000313" key="4">
    <source>
        <dbReference type="EMBL" id="RLP83379.1"/>
    </source>
</evidence>
<comment type="caution">
    <text evidence="4">The sequence shown here is derived from an EMBL/GenBank/DDBJ whole genome shotgun (WGS) entry which is preliminary data.</text>
</comment>
<dbReference type="RefSeq" id="WP_121688502.1">
    <property type="nucleotide sequence ID" value="NZ_RCUY01000005.1"/>
</dbReference>
<dbReference type="SUPFAM" id="SSF51735">
    <property type="entry name" value="NAD(P)-binding Rossmann-fold domains"/>
    <property type="match status" value="1"/>
</dbReference>
<dbReference type="InterPro" id="IPR001509">
    <property type="entry name" value="Epimerase_deHydtase"/>
</dbReference>
<dbReference type="Pfam" id="PF08338">
    <property type="entry name" value="DUF1731"/>
    <property type="match status" value="1"/>
</dbReference>
<reference evidence="4 5" key="1">
    <citation type="submission" date="2018-10" db="EMBL/GenBank/DDBJ databases">
        <authorList>
            <person name="Li J."/>
        </authorList>
    </citation>
    <scope>NUCLEOTIDE SEQUENCE [LARGE SCALE GENOMIC DNA]</scope>
    <source>
        <strain evidence="4 5">JCM 11654</strain>
    </source>
</reference>
<name>A0A3L7AS76_9MICO</name>
<evidence type="ECO:0000259" key="3">
    <source>
        <dbReference type="Pfam" id="PF08338"/>
    </source>
</evidence>
<dbReference type="InterPro" id="IPR013549">
    <property type="entry name" value="DUF1731"/>
</dbReference>
<evidence type="ECO:0000256" key="1">
    <source>
        <dbReference type="ARBA" id="ARBA00009353"/>
    </source>
</evidence>
<evidence type="ECO:0000259" key="2">
    <source>
        <dbReference type="Pfam" id="PF01370"/>
    </source>
</evidence>
<evidence type="ECO:0000313" key="5">
    <source>
        <dbReference type="Proteomes" id="UP000269438"/>
    </source>
</evidence>
<dbReference type="PANTHER" id="PTHR11092">
    <property type="entry name" value="SUGAR NUCLEOTIDE EPIMERASE RELATED"/>
    <property type="match status" value="1"/>
</dbReference>
<dbReference type="Proteomes" id="UP000269438">
    <property type="component" value="Unassembled WGS sequence"/>
</dbReference>
<dbReference type="PANTHER" id="PTHR11092:SF0">
    <property type="entry name" value="EPIMERASE FAMILY PROTEIN SDR39U1"/>
    <property type="match status" value="1"/>
</dbReference>
<feature type="domain" description="NAD-dependent epimerase/dehydratase" evidence="2">
    <location>
        <begin position="3"/>
        <end position="212"/>
    </location>
</feature>
<proteinExistence type="inferred from homology"/>
<dbReference type="InterPro" id="IPR010099">
    <property type="entry name" value="SDR39U1"/>
</dbReference>
<dbReference type="InterPro" id="IPR036291">
    <property type="entry name" value="NAD(P)-bd_dom_sf"/>
</dbReference>
<sequence>MNILLAGASGLIGSALQTRLRAAGHSLRVLVRREPAAENEVRWDPDAHFLPADALDGIEAVINLGGASIGKLPWTPSYQRTLLSSRLNGTQTIVRAIRTSTAPPRILINASASGFYGSRPGIDLDESSSGGTGFLAELTQRWEAAALEASDHCTVVLARTGIVLDPAGAIGPMLTLAKLGLGGPLGSGKNLWPWVSLEDEVRALEFLLTSTLSGPVNITGPVPATSGEIGRALAENLGRPYWLPAPAFALRLLLQNAAEDLLLVDQHIRPAVLQGEGFEFSYPDAASALKVALKAD</sequence>
<dbReference type="OrthoDB" id="9801773at2"/>
<protein>
    <submittedName>
        <fullName evidence="4">TIGR01777 family protein</fullName>
    </submittedName>
</protein>
<organism evidence="4 5">
    <name type="scientific">Mycetocola lacteus</name>
    <dbReference type="NCBI Taxonomy" id="76637"/>
    <lineage>
        <taxon>Bacteria</taxon>
        <taxon>Bacillati</taxon>
        <taxon>Actinomycetota</taxon>
        <taxon>Actinomycetes</taxon>
        <taxon>Micrococcales</taxon>
        <taxon>Microbacteriaceae</taxon>
        <taxon>Mycetocola</taxon>
    </lineage>
</organism>
<dbReference type="Gene3D" id="3.40.50.720">
    <property type="entry name" value="NAD(P)-binding Rossmann-like Domain"/>
    <property type="match status" value="1"/>
</dbReference>
<dbReference type="EMBL" id="RCUY01000005">
    <property type="protein sequence ID" value="RLP83379.1"/>
    <property type="molecule type" value="Genomic_DNA"/>
</dbReference>
<dbReference type="NCBIfam" id="TIGR01777">
    <property type="entry name" value="yfcH"/>
    <property type="match status" value="1"/>
</dbReference>